<protein>
    <submittedName>
        <fullName evidence="2">Uncharacterized protein</fullName>
    </submittedName>
</protein>
<reference evidence="1" key="3">
    <citation type="submission" date="2021-06" db="EMBL/GenBank/DDBJ databases">
        <title>Chromosome-level genome assembly for S. haematobium.</title>
        <authorList>
            <person name="Stroehlein A.J."/>
        </authorList>
    </citation>
    <scope>NUCLEOTIDE SEQUENCE</scope>
</reference>
<reference evidence="2" key="1">
    <citation type="journal article" date="2012" name="Nat. Genet.">
        <title>Whole-genome sequence of Schistosoma haematobium.</title>
        <authorList>
            <person name="Young N.D."/>
            <person name="Jex A.R."/>
            <person name="Li B."/>
            <person name="Liu S."/>
            <person name="Yang L."/>
            <person name="Xiong Z."/>
            <person name="Li Y."/>
            <person name="Cantacessi C."/>
            <person name="Hall R.S."/>
            <person name="Xu X."/>
            <person name="Chen F."/>
            <person name="Wu X."/>
            <person name="Zerlotini A."/>
            <person name="Oliveira G."/>
            <person name="Hofmann A."/>
            <person name="Zhang G."/>
            <person name="Fang X."/>
            <person name="Kang Y."/>
            <person name="Campbell B.E."/>
            <person name="Loukas A."/>
            <person name="Ranganathan S."/>
            <person name="Rollinson D."/>
            <person name="Rinaldi G."/>
            <person name="Brindley P.J."/>
            <person name="Yang H."/>
            <person name="Wang J."/>
            <person name="Wang J."/>
            <person name="Gasser R.B."/>
        </authorList>
    </citation>
    <scope>NUCLEOTIDE SEQUENCE [LARGE SCALE GENOMIC DNA]</scope>
</reference>
<name>A0A095APK9_SCHHA</name>
<evidence type="ECO:0000313" key="1">
    <source>
        <dbReference type="EMBL" id="KAH9587994.1"/>
    </source>
</evidence>
<dbReference type="EMBL" id="KL250755">
    <property type="protein sequence ID" value="KGB36221.1"/>
    <property type="molecule type" value="Genomic_DNA"/>
</dbReference>
<proteinExistence type="predicted"/>
<dbReference type="Proteomes" id="UP000471633">
    <property type="component" value="Unassembled WGS sequence"/>
</dbReference>
<dbReference type="EMBL" id="AMPZ03000003">
    <property type="protein sequence ID" value="KAH9587994.1"/>
    <property type="molecule type" value="Genomic_DNA"/>
</dbReference>
<dbReference type="CTD" id="24592047"/>
<reference evidence="1" key="4">
    <citation type="journal article" date="2022" name="PLoS Pathog.">
        <title>Chromosome-level genome of Schistosoma haematobium underpins genome-wide explorations of molecular variation.</title>
        <authorList>
            <person name="Stroehlein A.J."/>
            <person name="Korhonen P.K."/>
            <person name="Lee V.V."/>
            <person name="Ralph S.A."/>
            <person name="Mentink-Kane M."/>
            <person name="You H."/>
            <person name="McManus D.P."/>
            <person name="Tchuente L.T."/>
            <person name="Stothard J.R."/>
            <person name="Kaur P."/>
            <person name="Dudchenko O."/>
            <person name="Aiden E.L."/>
            <person name="Yang B."/>
            <person name="Yang H."/>
            <person name="Emery A.M."/>
            <person name="Webster B.L."/>
            <person name="Brindley P.J."/>
            <person name="Rollinson D."/>
            <person name="Chang B.C.H."/>
            <person name="Gasser R.B."/>
            <person name="Young N.D."/>
        </authorList>
    </citation>
    <scope>NUCLEOTIDE SEQUENCE</scope>
</reference>
<evidence type="ECO:0000313" key="2">
    <source>
        <dbReference type="EMBL" id="KGB36221.1"/>
    </source>
</evidence>
<keyword evidence="3" id="KW-1185">Reference proteome</keyword>
<evidence type="ECO:0000313" key="3">
    <source>
        <dbReference type="Proteomes" id="UP000471633"/>
    </source>
</evidence>
<reference evidence="1" key="2">
    <citation type="journal article" date="2019" name="Gigascience">
        <title>High-quality Schistosoma haematobium genome achieved by single-molecule and long-range sequencing.</title>
        <authorList>
            <person name="Stroehlein A.J."/>
            <person name="Korhonen P.K."/>
            <person name="Chong T.M."/>
            <person name="Lim Y.L."/>
            <person name="Chan K.G."/>
            <person name="Webster B."/>
            <person name="Rollinson D."/>
            <person name="Brindley P.J."/>
            <person name="Gasser R.B."/>
            <person name="Young N.D."/>
        </authorList>
    </citation>
    <scope>NUCLEOTIDE SEQUENCE</scope>
</reference>
<organism evidence="2">
    <name type="scientific">Schistosoma haematobium</name>
    <name type="common">Blood fluke</name>
    <dbReference type="NCBI Taxonomy" id="6185"/>
    <lineage>
        <taxon>Eukaryota</taxon>
        <taxon>Metazoa</taxon>
        <taxon>Spiralia</taxon>
        <taxon>Lophotrochozoa</taxon>
        <taxon>Platyhelminthes</taxon>
        <taxon>Trematoda</taxon>
        <taxon>Digenea</taxon>
        <taxon>Strigeidida</taxon>
        <taxon>Schistosomatoidea</taxon>
        <taxon>Schistosomatidae</taxon>
        <taxon>Schistosoma</taxon>
    </lineage>
</organism>
<dbReference type="GeneID" id="24592047"/>
<gene>
    <name evidence="1" type="ORF">MS3_00005534</name>
    <name evidence="2" type="ORF">MS3_04520</name>
</gene>
<accession>A0A095APK9</accession>
<dbReference type="RefSeq" id="XP_012795998.1">
    <property type="nucleotide sequence ID" value="XM_012940544.2"/>
</dbReference>
<dbReference type="AlphaFoldDB" id="A0A095APK9"/>
<sequence>MYDCKLKSCHLSNMNSHNQIEMKHPIQLLKNLSPDFSIKQKHKTYNKFMSSINQNELMNSSKCISNNNVNHKQSQLQCTIDKTQFIMKENHRNITVFHNPYHHSIPNISNLVKNNVNNLSYTNIMSDEGYSQGQSNHIPINDQVDGQISSNDTLKTLYTGNVYKKYHSLQNLIPSNQQIHLEHQTYSLSKLNYSSFNTIPLQTNIHSLKQMYQSQSTYVIVCEYPVNLSVRYMGNNHQIPNINLIELSYLWHHIGWGYLIAIANRNYELPNSFDSITLILCQPITFKQLWIGYIVIPDKFDHFDIIHTSLINSDLIQCYIKQIHKNLNDKFYHTHCIVMKLNKDTTYNTVQMKQKQFKSHSILKSIFRRLFNKLSKTNNNIYKNQFISDNNIFINNKHNFEYCICKIESIESGINEKIHQQSMEFFSELDKLISNSIVTVSSKFGRLLPVFHFQPESEKQLAIERQRHKYKLELSTLQSNTNSSECIRNQISFPCLFRHIYSLSRDDLQTMRTIYGFEV</sequence>
<dbReference type="KEGG" id="shx:MS3_00005534"/>